<organism evidence="2 3">
    <name type="scientific">Acidovorax soli</name>
    <dbReference type="NCBI Taxonomy" id="592050"/>
    <lineage>
        <taxon>Bacteria</taxon>
        <taxon>Pseudomonadati</taxon>
        <taxon>Pseudomonadota</taxon>
        <taxon>Betaproteobacteria</taxon>
        <taxon>Burkholderiales</taxon>
        <taxon>Comamonadaceae</taxon>
        <taxon>Acidovorax</taxon>
    </lineage>
</organism>
<proteinExistence type="predicted"/>
<protein>
    <submittedName>
        <fullName evidence="2">Uncharacterized protein</fullName>
    </submittedName>
</protein>
<feature type="region of interest" description="Disordered" evidence="1">
    <location>
        <begin position="419"/>
        <end position="448"/>
    </location>
</feature>
<name>A0A7X0UDZ3_9BURK</name>
<dbReference type="Proteomes" id="UP000575083">
    <property type="component" value="Unassembled WGS sequence"/>
</dbReference>
<reference evidence="2 3" key="1">
    <citation type="submission" date="2020-08" db="EMBL/GenBank/DDBJ databases">
        <title>Functional genomics of gut bacteria from endangered species of beetles.</title>
        <authorList>
            <person name="Carlos-Shanley C."/>
        </authorList>
    </citation>
    <scope>NUCLEOTIDE SEQUENCE [LARGE SCALE GENOMIC DNA]</scope>
    <source>
        <strain evidence="2 3">S00198</strain>
    </source>
</reference>
<gene>
    <name evidence="2" type="ORF">HNP48_006907</name>
</gene>
<evidence type="ECO:0000313" key="2">
    <source>
        <dbReference type="EMBL" id="MBB6564180.1"/>
    </source>
</evidence>
<keyword evidence="3" id="KW-1185">Reference proteome</keyword>
<sequence length="448" mass="48435">MAEYTQDQINAAYTNAKNSGMSDADIFDSGAKNFGVTQDQFNLASAAYAPAPASPPVASAPAPAGSGWEGGRDLTADEIATARQWSVGKTSQQAAQQASGLGLTQKQFGQIYGWSAEDSAKGGYGMQGGLEKPYYDYTYDAQKGWTKDAKKPPTTGINLSQLQGMTRWDVAPNETVRSQLQQIIADDSPLMQQARARALQTANTRGLLNSSMAMTAADAAMYDAAMPIAQQDASTYARAGEFNANTANTFARDNNQFVRDAYMADFNVQANEWAAQQQWDRDYKMLDRQQQLQLERDAIQNGYQSARDQFAAQNQMAIAQLEAASRAAAIQPDTSMARLNAQLEADDRRAQQQINADDRASLNNLRAEYANKVFQINTADLSPEKADRAISDLAATYNPQLTTLANRLGYNPDSWIIKTEPKSPAPAPAPAPHTNLTEEAGGGNAGPV</sequence>
<evidence type="ECO:0000313" key="3">
    <source>
        <dbReference type="Proteomes" id="UP000575083"/>
    </source>
</evidence>
<accession>A0A7X0UDZ3</accession>
<dbReference type="EMBL" id="JACHLK010000031">
    <property type="protein sequence ID" value="MBB6564180.1"/>
    <property type="molecule type" value="Genomic_DNA"/>
</dbReference>
<feature type="region of interest" description="Disordered" evidence="1">
    <location>
        <begin position="52"/>
        <end position="72"/>
    </location>
</feature>
<dbReference type="AlphaFoldDB" id="A0A7X0UDZ3"/>
<comment type="caution">
    <text evidence="2">The sequence shown here is derived from an EMBL/GenBank/DDBJ whole genome shotgun (WGS) entry which is preliminary data.</text>
</comment>
<feature type="compositionally biased region" description="Low complexity" evidence="1">
    <location>
        <begin position="52"/>
        <end position="64"/>
    </location>
</feature>
<dbReference type="RefSeq" id="WP_184865941.1">
    <property type="nucleotide sequence ID" value="NZ_JACHLK010000031.1"/>
</dbReference>
<evidence type="ECO:0000256" key="1">
    <source>
        <dbReference type="SAM" id="MobiDB-lite"/>
    </source>
</evidence>